<reference evidence="2" key="1">
    <citation type="submission" date="2012-06" db="EMBL/GenBank/DDBJ databases">
        <title>Complete sequence of Desulfitobacterium dehalogenans ATCC 51507.</title>
        <authorList>
            <person name="Lucas S."/>
            <person name="Han J."/>
            <person name="Lapidus A."/>
            <person name="Cheng J.-F."/>
            <person name="Goodwin L."/>
            <person name="Pitluck S."/>
            <person name="Peters L."/>
            <person name="Ovchinnikova G."/>
            <person name="Teshima H."/>
            <person name="Detter J.C."/>
            <person name="Han C."/>
            <person name="Tapia R."/>
            <person name="Land M."/>
            <person name="Hauser L."/>
            <person name="Kyrpides N."/>
            <person name="Ivanova N."/>
            <person name="Pagani I."/>
            <person name="Kruse T."/>
            <person name="de Vos W.M."/>
            <person name="Smidt H."/>
            <person name="Woyke T."/>
        </authorList>
    </citation>
    <scope>NUCLEOTIDE SEQUENCE [LARGE SCALE GENOMIC DNA]</scope>
    <source>
        <strain evidence="2">ATCC 51507 / DSM 9161 / JW/IU-DC1</strain>
    </source>
</reference>
<evidence type="ECO:0000313" key="1">
    <source>
        <dbReference type="EMBL" id="AFM02230.1"/>
    </source>
</evidence>
<sequence>MPTLSACGQRPSVRSWAGRDLNQDLTHLWPSNKVTPLILSSELENSKGGIEFIKNSRGDGLVIHIDRFHGSFYLVSFAY</sequence>
<dbReference type="KEGG" id="ddh:Desde_3964"/>
<evidence type="ECO:0000313" key="2">
    <source>
        <dbReference type="Proteomes" id="UP000006053"/>
    </source>
</evidence>
<dbReference type="AlphaFoldDB" id="I4AE45"/>
<dbReference type="HOGENOM" id="CLU_2600321_0_0_9"/>
<proteinExistence type="predicted"/>
<reference evidence="1 2" key="2">
    <citation type="journal article" date="2015" name="J. Bacteriol.">
        <title>Genomic, proteomic, and biochemical analysis of the organohalide respiratory pathway in Desulfitobacterium dehalogenans.</title>
        <authorList>
            <person name="Kruse T."/>
            <person name="van de Pas B.A."/>
            <person name="Atteia A."/>
            <person name="Krab K."/>
            <person name="Hagen W.R."/>
            <person name="Goodwin L."/>
            <person name="Chain P."/>
            <person name="Boeren S."/>
            <person name="Maphosa F."/>
            <person name="Schraa G."/>
            <person name="de Vos W.M."/>
            <person name="van der Oost J."/>
            <person name="Smidt H."/>
            <person name="Stams A.J."/>
        </authorList>
    </citation>
    <scope>NUCLEOTIDE SEQUENCE [LARGE SCALE GENOMIC DNA]</scope>
    <source>
        <strain evidence="2">ATCC 51507 / DSM 9161 / JW/IU-DC1</strain>
    </source>
</reference>
<gene>
    <name evidence="1" type="ordered locus">Desde_3964</name>
</gene>
<organism evidence="1 2">
    <name type="scientific">Desulfitobacterium dehalogenans (strain ATCC 51507 / DSM 9161 / JW/IU-DC1)</name>
    <dbReference type="NCBI Taxonomy" id="756499"/>
    <lineage>
        <taxon>Bacteria</taxon>
        <taxon>Bacillati</taxon>
        <taxon>Bacillota</taxon>
        <taxon>Clostridia</taxon>
        <taxon>Eubacteriales</taxon>
        <taxon>Desulfitobacteriaceae</taxon>
        <taxon>Desulfitobacterium</taxon>
    </lineage>
</organism>
<keyword evidence="2" id="KW-1185">Reference proteome</keyword>
<dbReference type="Proteomes" id="UP000006053">
    <property type="component" value="Chromosome"/>
</dbReference>
<protein>
    <submittedName>
        <fullName evidence="1">Uncharacterized protein</fullName>
    </submittedName>
</protein>
<dbReference type="EMBL" id="CP003348">
    <property type="protein sequence ID" value="AFM02230.1"/>
    <property type="molecule type" value="Genomic_DNA"/>
</dbReference>
<accession>I4AE45</accession>
<name>I4AE45_DESDJ</name>